<dbReference type="Pfam" id="PF01266">
    <property type="entry name" value="DAO"/>
    <property type="match status" value="1"/>
</dbReference>
<dbReference type="InterPro" id="IPR036188">
    <property type="entry name" value="FAD/NAD-bd_sf"/>
</dbReference>
<proteinExistence type="predicted"/>
<evidence type="ECO:0000259" key="1">
    <source>
        <dbReference type="Pfam" id="PF01266"/>
    </source>
</evidence>
<dbReference type="PANTHER" id="PTHR42720:SF1">
    <property type="entry name" value="GLYCEROL 3-PHOSPHATE OXIDASE"/>
    <property type="match status" value="1"/>
</dbReference>
<sequence>MRDKKGHFDIMIIGAGVVGCAIARELSKYKLDVAVLEKEDDVGWGTSCRNTGVVHAGFGVPPGSLRAKLCVEGNINFEKLCQTIDVPYKKIGKLTVAKEEKEIEGIKKLEKQGKKNRVKDLVIIGEQELNKMEPNIRGVAALYSPNSAITVPYLLTIALAENAYKNGVQFLLNTEVVNIEKNSYSPDFEIITKKGKFYANYIINSAGLYADQIANMVGIKKYQIYPCRGEYYILDKNASGIVNHLIYPAPQEETGGWGTHISPTIDGNILIGPSAEYIKEKFNFPKIFIFHNIKLFFCSNSIEFESEYNRNFEKADTPMVFNSST</sequence>
<accession>X1DK58</accession>
<dbReference type="InterPro" id="IPR006076">
    <property type="entry name" value="FAD-dep_OxRdtase"/>
</dbReference>
<dbReference type="PANTHER" id="PTHR42720">
    <property type="entry name" value="GLYCEROL-3-PHOSPHATE DEHYDROGENASE"/>
    <property type="match status" value="1"/>
</dbReference>
<dbReference type="PROSITE" id="PS51257">
    <property type="entry name" value="PROKAR_LIPOPROTEIN"/>
    <property type="match status" value="1"/>
</dbReference>
<dbReference type="AlphaFoldDB" id="X1DK58"/>
<evidence type="ECO:0000313" key="2">
    <source>
        <dbReference type="EMBL" id="GAH20562.1"/>
    </source>
</evidence>
<comment type="caution">
    <text evidence="2">The sequence shown here is derived from an EMBL/GenBank/DDBJ whole genome shotgun (WGS) entry which is preliminary data.</text>
</comment>
<dbReference type="SUPFAM" id="SSF51905">
    <property type="entry name" value="FAD/NAD(P)-binding domain"/>
    <property type="match status" value="1"/>
</dbReference>
<reference evidence="2" key="1">
    <citation type="journal article" date="2014" name="Front. Microbiol.">
        <title>High frequency of phylogenetically diverse reductive dehalogenase-homologous genes in deep subseafloor sedimentary metagenomes.</title>
        <authorList>
            <person name="Kawai M."/>
            <person name="Futagami T."/>
            <person name="Toyoda A."/>
            <person name="Takaki Y."/>
            <person name="Nishi S."/>
            <person name="Hori S."/>
            <person name="Arai W."/>
            <person name="Tsubouchi T."/>
            <person name="Morono Y."/>
            <person name="Uchiyama I."/>
            <person name="Ito T."/>
            <person name="Fujiyama A."/>
            <person name="Inagaki F."/>
            <person name="Takami H."/>
        </authorList>
    </citation>
    <scope>NUCLEOTIDE SEQUENCE</scope>
    <source>
        <strain evidence="2">Expedition CK06-06</strain>
    </source>
</reference>
<gene>
    <name evidence="2" type="ORF">S03H2_01461</name>
</gene>
<protein>
    <recommendedName>
        <fullName evidence="1">FAD dependent oxidoreductase domain-containing protein</fullName>
    </recommendedName>
</protein>
<organism evidence="2">
    <name type="scientific">marine sediment metagenome</name>
    <dbReference type="NCBI Taxonomy" id="412755"/>
    <lineage>
        <taxon>unclassified sequences</taxon>
        <taxon>metagenomes</taxon>
        <taxon>ecological metagenomes</taxon>
    </lineage>
</organism>
<dbReference type="EMBL" id="BARU01000429">
    <property type="protein sequence ID" value="GAH20562.1"/>
    <property type="molecule type" value="Genomic_DNA"/>
</dbReference>
<dbReference type="Gene3D" id="3.50.50.60">
    <property type="entry name" value="FAD/NAD(P)-binding domain"/>
    <property type="match status" value="1"/>
</dbReference>
<name>X1DK58_9ZZZZ</name>
<dbReference type="InterPro" id="IPR052745">
    <property type="entry name" value="G3P_Oxidase/Oxidoreductase"/>
</dbReference>
<dbReference type="Gene3D" id="3.30.9.10">
    <property type="entry name" value="D-Amino Acid Oxidase, subunit A, domain 2"/>
    <property type="match status" value="2"/>
</dbReference>
<feature type="domain" description="FAD dependent oxidoreductase" evidence="1">
    <location>
        <begin position="9"/>
        <end position="280"/>
    </location>
</feature>